<feature type="compositionally biased region" description="Basic and acidic residues" evidence="1">
    <location>
        <begin position="252"/>
        <end position="266"/>
    </location>
</feature>
<evidence type="ECO:0000259" key="2">
    <source>
        <dbReference type="Pfam" id="PF03478"/>
    </source>
</evidence>
<keyword evidence="4" id="KW-1185">Reference proteome</keyword>
<dbReference type="InterPro" id="IPR050942">
    <property type="entry name" value="F-box_BR-signaling"/>
</dbReference>
<feature type="domain" description="KIB1-4 beta-propeller" evidence="2">
    <location>
        <begin position="351"/>
        <end position="424"/>
    </location>
</feature>
<dbReference type="EnsemblPlants" id="Kaladp0018s0117.1.v1.1">
    <property type="protein sequence ID" value="Kaladp0018s0117.1.v1.1.CDS.1"/>
    <property type="gene ID" value="Kaladp0018s0117.v1.1"/>
</dbReference>
<name>A0A7N0T1M1_KALFE</name>
<protein>
    <recommendedName>
        <fullName evidence="2">KIB1-4 beta-propeller domain-containing protein</fullName>
    </recommendedName>
</protein>
<dbReference type="Proteomes" id="UP000594263">
    <property type="component" value="Unplaced"/>
</dbReference>
<evidence type="ECO:0000313" key="4">
    <source>
        <dbReference type="Proteomes" id="UP000594263"/>
    </source>
</evidence>
<feature type="compositionally biased region" description="Acidic residues" evidence="1">
    <location>
        <begin position="280"/>
        <end position="322"/>
    </location>
</feature>
<organism evidence="3 4">
    <name type="scientific">Kalanchoe fedtschenkoi</name>
    <name type="common">Lavender scallops</name>
    <name type="synonym">South American air plant</name>
    <dbReference type="NCBI Taxonomy" id="63787"/>
    <lineage>
        <taxon>Eukaryota</taxon>
        <taxon>Viridiplantae</taxon>
        <taxon>Streptophyta</taxon>
        <taxon>Embryophyta</taxon>
        <taxon>Tracheophyta</taxon>
        <taxon>Spermatophyta</taxon>
        <taxon>Magnoliopsida</taxon>
        <taxon>eudicotyledons</taxon>
        <taxon>Gunneridae</taxon>
        <taxon>Pentapetalae</taxon>
        <taxon>Saxifragales</taxon>
        <taxon>Crassulaceae</taxon>
        <taxon>Kalanchoe</taxon>
    </lineage>
</organism>
<evidence type="ECO:0000256" key="1">
    <source>
        <dbReference type="SAM" id="MobiDB-lite"/>
    </source>
</evidence>
<accession>A0A7N0T1M1</accession>
<sequence>MSLWESLSGDIGHLIIERLPEVVEHIRFGVVCKRWCSILRKYHELEKGKRRPLPMLLTPPNTVTGTKPNLYAISCRENHYRNLTLSLPYAYRYCGSSYGRLATQNPDRSVTLEYPFRGKVSYIHLPFLDAKLHRCLHPQFEINRLIVSPDSTQDDYMVVAIYGGQNEIATIKSGEESWFLIKPAHEDRDRRTGYSDIIFHKGLVYAVTVKHKIVAFDVGVRPPKVKILLPEIERPAKLNNLVQSTNMELLRVERHRGRETDGVAEHNEEEYDGGEVVQYDAEEYLEDYEGSSDDEQDGDWQEDDAEEENEEVDGEEEGDGEENEKVDGEEGGREEDEVEGHERVSGNRFNYRVKVYRLMTNELSGKFTKKIELSSLNGDALFLGDNMSVSFSAAPCSGCEPDTIYFTDDCNYGDYLDSDGPGSYNILNKTFGELYKPKPTHKYMPHASWVFPPFPVFSDYDR</sequence>
<dbReference type="PANTHER" id="PTHR44259">
    <property type="entry name" value="OS07G0183000 PROTEIN-RELATED"/>
    <property type="match status" value="1"/>
</dbReference>
<dbReference type="Gramene" id="Kaladp0018s0117.1.v1.1">
    <property type="protein sequence ID" value="Kaladp0018s0117.1.v1.1.CDS.1"/>
    <property type="gene ID" value="Kaladp0018s0117.v1.1"/>
</dbReference>
<dbReference type="Pfam" id="PF03478">
    <property type="entry name" value="Beta-prop_KIB1-4"/>
    <property type="match status" value="2"/>
</dbReference>
<dbReference type="AlphaFoldDB" id="A0A7N0T1M1"/>
<dbReference type="InterPro" id="IPR005174">
    <property type="entry name" value="KIB1-4_b-propeller"/>
</dbReference>
<reference evidence="3" key="1">
    <citation type="submission" date="2021-01" db="UniProtKB">
        <authorList>
            <consortium name="EnsemblPlants"/>
        </authorList>
    </citation>
    <scope>IDENTIFICATION</scope>
</reference>
<proteinExistence type="predicted"/>
<dbReference type="PANTHER" id="PTHR44259:SF93">
    <property type="entry name" value="PROTEIN, PUTATIVE (DUF295)-RELATED"/>
    <property type="match status" value="1"/>
</dbReference>
<feature type="region of interest" description="Disordered" evidence="1">
    <location>
        <begin position="252"/>
        <end position="344"/>
    </location>
</feature>
<evidence type="ECO:0000313" key="3">
    <source>
        <dbReference type="EnsemblPlants" id="Kaladp0018s0117.1.v1.1.CDS.1"/>
    </source>
</evidence>
<feature type="domain" description="KIB1-4 beta-propeller" evidence="2">
    <location>
        <begin position="84"/>
        <end position="281"/>
    </location>
</feature>